<keyword evidence="7" id="KW-0805">Transcription regulation</keyword>
<evidence type="ECO:0000313" key="16">
    <source>
        <dbReference type="Ensembl" id="ENSLCAP00010004032.1"/>
    </source>
</evidence>
<feature type="domain" description="C2H2-type" evidence="15">
    <location>
        <begin position="375"/>
        <end position="402"/>
    </location>
</feature>
<dbReference type="Ensembl" id="ENSLCAT00010004138.1">
    <property type="protein sequence ID" value="ENSLCAP00010004032.1"/>
    <property type="gene ID" value="ENSLCAG00010002056.1"/>
</dbReference>
<feature type="region of interest" description="Disordered" evidence="14">
    <location>
        <begin position="548"/>
        <end position="574"/>
    </location>
</feature>
<comment type="similarity">
    <text evidence="2">Belongs to the krueppel C2H2-type zinc-finger protein family.</text>
</comment>
<dbReference type="PROSITE" id="PS00028">
    <property type="entry name" value="ZINC_FINGER_C2H2_1"/>
    <property type="match status" value="6"/>
</dbReference>
<feature type="region of interest" description="Disordered" evidence="14">
    <location>
        <begin position="311"/>
        <end position="332"/>
    </location>
</feature>
<keyword evidence="11" id="KW-0539">Nucleus</keyword>
<dbReference type="PANTHER" id="PTHR45925">
    <property type="entry name" value="ZINC FINGER PROTEIN"/>
    <property type="match status" value="1"/>
</dbReference>
<evidence type="ECO:0000256" key="13">
    <source>
        <dbReference type="PROSITE-ProRule" id="PRU00042"/>
    </source>
</evidence>
<feature type="compositionally biased region" description="Pro residues" evidence="14">
    <location>
        <begin position="314"/>
        <end position="328"/>
    </location>
</feature>
<dbReference type="FunFam" id="3.30.160.60:FF:001140">
    <property type="entry name" value="Zinc finger protein 219"/>
    <property type="match status" value="1"/>
</dbReference>
<dbReference type="GeneTree" id="ENSGT00940000156397"/>
<evidence type="ECO:0000256" key="12">
    <source>
        <dbReference type="ARBA" id="ARBA00067251"/>
    </source>
</evidence>
<reference evidence="17" key="1">
    <citation type="submission" date="2015-09" db="EMBL/GenBank/DDBJ databases">
        <authorList>
            <person name="Sai Rama Sridatta P."/>
        </authorList>
    </citation>
    <scope>NUCLEOTIDE SEQUENCE [LARGE SCALE GENOMIC DNA]</scope>
</reference>
<evidence type="ECO:0000313" key="17">
    <source>
        <dbReference type="Proteomes" id="UP000314980"/>
    </source>
</evidence>
<dbReference type="Proteomes" id="UP000314980">
    <property type="component" value="Unassembled WGS sequence"/>
</dbReference>
<keyword evidence="8" id="KW-0238">DNA-binding</keyword>
<evidence type="ECO:0000256" key="14">
    <source>
        <dbReference type="SAM" id="MobiDB-lite"/>
    </source>
</evidence>
<dbReference type="InterPro" id="IPR051967">
    <property type="entry name" value="Krueppel_C2H2-ZF"/>
</dbReference>
<evidence type="ECO:0000256" key="8">
    <source>
        <dbReference type="ARBA" id="ARBA00023125"/>
    </source>
</evidence>
<keyword evidence="3" id="KW-0479">Metal-binding</keyword>
<feature type="domain" description="C2H2-type" evidence="15">
    <location>
        <begin position="347"/>
        <end position="374"/>
    </location>
</feature>
<feature type="region of interest" description="Disordered" evidence="14">
    <location>
        <begin position="441"/>
        <end position="462"/>
    </location>
</feature>
<evidence type="ECO:0000256" key="5">
    <source>
        <dbReference type="ARBA" id="ARBA00022771"/>
    </source>
</evidence>
<sequence>MLMVKMTRKGWTEFLHPRPRQWLCSQEEGDKKLDAALVWIPLPQLHHQHHCLGLEPWSWPSLRGQVETATDELDLQLFQKDTVTRAIPGVGGASSGPALRFPCHVCGKRFRFQSILSLHARAHSLDRDRRASALYRSGLPSAPLKQHLKVQQNHKDIIQNHKSHTNQRLLPGTLIQHLTEEEDVDGEVKDLDEGLQTEHNPNFLLDDSTPLTPPLTEDPVSVTSPYSSSIVEGASTPIAPTFRCHACKGKFRTASELARHVRILHNPYKCTLCPFSASQEESLASHLQECHPSPEVSALPPAFNSRPIIATPDTPVPTPTHTPAPTPSIPQTTSAATAAASSSLPAFRCDTCGQRFTQSWFLKGHMRKHKDSLDHKCQVCGRGFKEPWFLKNHMKVHLNKLGLKAGLGTLGGPGSAEQQAKGSASSQSLNALYSSLLLAQRGGGRGGQARSERDTGGRMGMGSSKSAILGYLGLPSDGSGASCMERLQAVAQVAEMGNGGGGIGGTGGGDPGRGGGASRGTGDTAASVSEGGDQATWWQLVARSLAVAQQQQRPQQRGQQQGQRGPGRSSVITEADQVRAYLGGLDPREESGGAGGPWECPDCGKLFRSLQQVVVHARVHTQRPQKGGGGEDEGSGNRRGAGLGRAGGGEVRQESQLHGGGSQQTGEMRQESKLHCGGSQQAGAATGFHSVISSFKGENGLTAVSSIPSVPIRERVRGRGIKDCPYCGKAFRSSHHLKVHLRVHTGERPYKCPHCDYAGTQSGSLKYHLQRHHREQRNALSASSNSSSAGLTSTINSLTSGTVWAGKAAQIPNQPLPSQPSPNRHPLLSAKPTVLASRHSRPAGASKGLGSSKGCRLGNPIQVSVWGDGSALPRWNGRRMD</sequence>
<evidence type="ECO:0000256" key="1">
    <source>
        <dbReference type="ARBA" id="ARBA00004123"/>
    </source>
</evidence>
<keyword evidence="17" id="KW-1185">Reference proteome</keyword>
<dbReference type="FunFam" id="3.30.160.60:FF:001038">
    <property type="entry name" value="Zinc finger protein 217"/>
    <property type="match status" value="1"/>
</dbReference>
<dbReference type="SUPFAM" id="SSF57667">
    <property type="entry name" value="beta-beta-alpha zinc fingers"/>
    <property type="match status" value="5"/>
</dbReference>
<evidence type="ECO:0000256" key="2">
    <source>
        <dbReference type="ARBA" id="ARBA00006991"/>
    </source>
</evidence>
<keyword evidence="4" id="KW-0677">Repeat</keyword>
<comment type="subcellular location">
    <subcellularLocation>
        <location evidence="1">Nucleus</location>
    </subcellularLocation>
</comment>
<feature type="domain" description="C2H2-type" evidence="15">
    <location>
        <begin position="101"/>
        <end position="128"/>
    </location>
</feature>
<protein>
    <recommendedName>
        <fullName evidence="12">Zinc finger protein 219</fullName>
    </recommendedName>
</protein>
<dbReference type="AlphaFoldDB" id="A0A4W6BSA4"/>
<organism evidence="16 17">
    <name type="scientific">Lates calcarifer</name>
    <name type="common">Barramundi</name>
    <name type="synonym">Holocentrus calcarifer</name>
    <dbReference type="NCBI Taxonomy" id="8187"/>
    <lineage>
        <taxon>Eukaryota</taxon>
        <taxon>Metazoa</taxon>
        <taxon>Chordata</taxon>
        <taxon>Craniata</taxon>
        <taxon>Vertebrata</taxon>
        <taxon>Euteleostomi</taxon>
        <taxon>Actinopterygii</taxon>
        <taxon>Neopterygii</taxon>
        <taxon>Teleostei</taxon>
        <taxon>Neoteleostei</taxon>
        <taxon>Acanthomorphata</taxon>
        <taxon>Carangaria</taxon>
        <taxon>Carangaria incertae sedis</taxon>
        <taxon>Centropomidae</taxon>
        <taxon>Lates</taxon>
    </lineage>
</organism>
<feature type="compositionally biased region" description="Low complexity" evidence="14">
    <location>
        <begin position="843"/>
        <end position="854"/>
    </location>
</feature>
<proteinExistence type="inferred from homology"/>
<dbReference type="GO" id="GO:0000978">
    <property type="term" value="F:RNA polymerase II cis-regulatory region sequence-specific DNA binding"/>
    <property type="evidence" value="ECO:0007669"/>
    <property type="project" value="TreeGrafter"/>
</dbReference>
<dbReference type="Pfam" id="PF00096">
    <property type="entry name" value="zf-C2H2"/>
    <property type="match status" value="3"/>
</dbReference>
<feature type="region of interest" description="Disordered" evidence="14">
    <location>
        <begin position="501"/>
        <end position="531"/>
    </location>
</feature>
<feature type="region of interest" description="Disordered" evidence="14">
    <location>
        <begin position="619"/>
        <end position="681"/>
    </location>
</feature>
<dbReference type="FunFam" id="3.30.160.60:FF:000075">
    <property type="entry name" value="Putative zinc finger protein 536"/>
    <property type="match status" value="1"/>
</dbReference>
<keyword evidence="9" id="KW-0010">Activator</keyword>
<evidence type="ECO:0000256" key="7">
    <source>
        <dbReference type="ARBA" id="ARBA00023015"/>
    </source>
</evidence>
<evidence type="ECO:0000256" key="11">
    <source>
        <dbReference type="ARBA" id="ARBA00023242"/>
    </source>
</evidence>
<dbReference type="InterPro" id="IPR013087">
    <property type="entry name" value="Znf_C2H2_type"/>
</dbReference>
<dbReference type="Gene3D" id="3.30.160.60">
    <property type="entry name" value="Classic Zinc Finger"/>
    <property type="match status" value="5"/>
</dbReference>
<feature type="compositionally biased region" description="Gly residues" evidence="14">
    <location>
        <begin position="501"/>
        <end position="519"/>
    </location>
</feature>
<dbReference type="GO" id="GO:0001228">
    <property type="term" value="F:DNA-binding transcription activator activity, RNA polymerase II-specific"/>
    <property type="evidence" value="ECO:0007669"/>
    <property type="project" value="Ensembl"/>
</dbReference>
<dbReference type="PANTHER" id="PTHR45925:SF1">
    <property type="entry name" value="ZINC FINGER PROTEIN 219"/>
    <property type="match status" value="1"/>
</dbReference>
<evidence type="ECO:0000256" key="4">
    <source>
        <dbReference type="ARBA" id="ARBA00022737"/>
    </source>
</evidence>
<feature type="domain" description="C2H2-type" evidence="15">
    <location>
        <begin position="750"/>
        <end position="777"/>
    </location>
</feature>
<dbReference type="GO" id="GO:0008270">
    <property type="term" value="F:zinc ion binding"/>
    <property type="evidence" value="ECO:0007669"/>
    <property type="project" value="UniProtKB-KW"/>
</dbReference>
<name>A0A4W6BSA4_LATCA</name>
<evidence type="ECO:0000256" key="10">
    <source>
        <dbReference type="ARBA" id="ARBA00023163"/>
    </source>
</evidence>
<dbReference type="InterPro" id="IPR036236">
    <property type="entry name" value="Znf_C2H2_sf"/>
</dbReference>
<reference evidence="16" key="3">
    <citation type="submission" date="2025-09" db="UniProtKB">
        <authorList>
            <consortium name="Ensembl"/>
        </authorList>
    </citation>
    <scope>IDENTIFICATION</scope>
</reference>
<feature type="domain" description="C2H2-type" evidence="15">
    <location>
        <begin position="722"/>
        <end position="749"/>
    </location>
</feature>
<dbReference type="GO" id="GO:0030903">
    <property type="term" value="P:notochord development"/>
    <property type="evidence" value="ECO:0007669"/>
    <property type="project" value="Ensembl"/>
</dbReference>
<evidence type="ECO:0000259" key="15">
    <source>
        <dbReference type="PROSITE" id="PS50157"/>
    </source>
</evidence>
<evidence type="ECO:0000256" key="6">
    <source>
        <dbReference type="ARBA" id="ARBA00022833"/>
    </source>
</evidence>
<dbReference type="PROSITE" id="PS50157">
    <property type="entry name" value="ZINC_FINGER_C2H2_2"/>
    <property type="match status" value="7"/>
</dbReference>
<dbReference type="FunCoup" id="A0A4W6BSA4">
    <property type="interactions" value="9"/>
</dbReference>
<keyword evidence="6" id="KW-0862">Zinc</keyword>
<feature type="domain" description="C2H2-type" evidence="15">
    <location>
        <begin position="242"/>
        <end position="270"/>
    </location>
</feature>
<keyword evidence="5 13" id="KW-0863">Zinc-finger</keyword>
<accession>A0A4W6BSA4</accession>
<dbReference type="GO" id="GO:0005634">
    <property type="term" value="C:nucleus"/>
    <property type="evidence" value="ECO:0007669"/>
    <property type="project" value="UniProtKB-SubCell"/>
</dbReference>
<reference evidence="16" key="2">
    <citation type="submission" date="2025-08" db="UniProtKB">
        <authorList>
            <consortium name="Ensembl"/>
        </authorList>
    </citation>
    <scope>IDENTIFICATION</scope>
</reference>
<feature type="compositionally biased region" description="Low complexity" evidence="14">
    <location>
        <begin position="549"/>
        <end position="568"/>
    </location>
</feature>
<evidence type="ECO:0000256" key="9">
    <source>
        <dbReference type="ARBA" id="ARBA00023159"/>
    </source>
</evidence>
<evidence type="ECO:0000256" key="3">
    <source>
        <dbReference type="ARBA" id="ARBA00022723"/>
    </source>
</evidence>
<dbReference type="STRING" id="8187.ENSLCAP00010004032"/>
<keyword evidence="10" id="KW-0804">Transcription</keyword>
<dbReference type="SMART" id="SM00355">
    <property type="entry name" value="ZnF_C2H2"/>
    <property type="match status" value="8"/>
</dbReference>
<feature type="region of interest" description="Disordered" evidence="14">
    <location>
        <begin position="833"/>
        <end position="855"/>
    </location>
</feature>
<feature type="domain" description="C2H2-type" evidence="15">
    <location>
        <begin position="598"/>
        <end position="625"/>
    </location>
</feature>
<dbReference type="InParanoid" id="A0A4W6BSA4"/>
<feature type="compositionally biased region" description="Gly residues" evidence="14">
    <location>
        <begin position="637"/>
        <end position="650"/>
    </location>
</feature>